<dbReference type="CDD" id="cd12915">
    <property type="entry name" value="PDC2_DGC_like"/>
    <property type="match status" value="1"/>
</dbReference>
<dbReference type="EMBL" id="CP002521">
    <property type="protein sequence ID" value="ADX45760.1"/>
    <property type="molecule type" value="Genomic_DNA"/>
</dbReference>
<protein>
    <recommendedName>
        <fullName evidence="2">diguanylate cyclase</fullName>
        <ecNumber evidence="2">2.7.7.65</ecNumber>
    </recommendedName>
</protein>
<proteinExistence type="predicted"/>
<dbReference type="KEGG" id="aaa:Acav_1843"/>
<dbReference type="GO" id="GO:0005886">
    <property type="term" value="C:plasma membrane"/>
    <property type="evidence" value="ECO:0007669"/>
    <property type="project" value="UniProtKB-SubCell"/>
</dbReference>
<keyword evidence="5 9" id="KW-1133">Transmembrane helix</keyword>
<keyword evidence="12" id="KW-1185">Reference proteome</keyword>
<evidence type="ECO:0000256" key="4">
    <source>
        <dbReference type="ARBA" id="ARBA00022692"/>
    </source>
</evidence>
<dbReference type="Pfam" id="PF02743">
    <property type="entry name" value="dCache_1"/>
    <property type="match status" value="1"/>
</dbReference>
<dbReference type="Pfam" id="PF00990">
    <property type="entry name" value="GGDEF"/>
    <property type="match status" value="1"/>
</dbReference>
<comment type="catalytic activity">
    <reaction evidence="7">
        <text>2 GTP = 3',3'-c-di-GMP + 2 diphosphate</text>
        <dbReference type="Rhea" id="RHEA:24898"/>
        <dbReference type="ChEBI" id="CHEBI:33019"/>
        <dbReference type="ChEBI" id="CHEBI:37565"/>
        <dbReference type="ChEBI" id="CHEBI:58805"/>
        <dbReference type="EC" id="2.7.7.65"/>
    </reaction>
</comment>
<dbReference type="InterPro" id="IPR033479">
    <property type="entry name" value="dCache_1"/>
</dbReference>
<evidence type="ECO:0000256" key="5">
    <source>
        <dbReference type="ARBA" id="ARBA00022989"/>
    </source>
</evidence>
<sequence>MSSTPPEPSLPSAPSQGSGPDRSLPLAIGFVVLVALLLIGSNVWLAWRARQAEWQQAQVFAQNLSRAVAQQMDGLATEVGRALVSIEYELERDELSPEQLDALQPVLVNQVSLAEHLHGLFVFGKNGEWLVHSLPIPPPAANNADREYFVHHRDNPSTLTYVSRPLKSRTTGEWVIPLSRRINDAQGGFAGVVLATLRVRHVQQVLQGFDVGHKGAIALLRADGTVLTREPFRVEDLGRTLPASQLQQFLQSRSGLAIMPSPIDGVVRLVSFEHARNVPLAVAVALSEDEIFTEWRRATAVQIAGILLLLAVIGPAGAYLIRTVKLRRDADLRLRTTHEALVEAHARMEHMAEHDGLTGVHNRRAYDRRIREVMAQCRRYQRPVSVVMFDVDFFKRYNDALGHPEGDECLRRVANALAGSIRRPGDFIARYGGEEFAIVLPETDAPGALQVAQAARSAVIALRLPHPGSPFGHVTVSGGVACSPGQEPETPEELLGRADTALYEAKQQGRDRIVVANGPPPGDNPSGAGHRDPPE</sequence>
<evidence type="ECO:0000313" key="12">
    <source>
        <dbReference type="Proteomes" id="UP000002482"/>
    </source>
</evidence>
<evidence type="ECO:0000256" key="2">
    <source>
        <dbReference type="ARBA" id="ARBA00012528"/>
    </source>
</evidence>
<feature type="region of interest" description="Disordered" evidence="8">
    <location>
        <begin position="508"/>
        <end position="535"/>
    </location>
</feature>
<dbReference type="FunFam" id="3.30.70.270:FF:000001">
    <property type="entry name" value="Diguanylate cyclase domain protein"/>
    <property type="match status" value="1"/>
</dbReference>
<dbReference type="GeneID" id="34239250"/>
<dbReference type="PANTHER" id="PTHR45138:SF9">
    <property type="entry name" value="DIGUANYLATE CYCLASE DGCM-RELATED"/>
    <property type="match status" value="1"/>
</dbReference>
<evidence type="ECO:0000256" key="7">
    <source>
        <dbReference type="ARBA" id="ARBA00034247"/>
    </source>
</evidence>
<dbReference type="PANTHER" id="PTHR45138">
    <property type="entry name" value="REGULATORY COMPONENTS OF SENSORY TRANSDUCTION SYSTEM"/>
    <property type="match status" value="1"/>
</dbReference>
<feature type="domain" description="GGDEF" evidence="10">
    <location>
        <begin position="382"/>
        <end position="518"/>
    </location>
</feature>
<evidence type="ECO:0000256" key="6">
    <source>
        <dbReference type="ARBA" id="ARBA00023136"/>
    </source>
</evidence>
<keyword evidence="3" id="KW-1003">Cell membrane</keyword>
<dbReference type="InterPro" id="IPR050469">
    <property type="entry name" value="Diguanylate_Cyclase"/>
</dbReference>
<dbReference type="CDD" id="cd01949">
    <property type="entry name" value="GGDEF"/>
    <property type="match status" value="1"/>
</dbReference>
<keyword evidence="4 9" id="KW-0812">Transmembrane</keyword>
<dbReference type="PROSITE" id="PS50887">
    <property type="entry name" value="GGDEF"/>
    <property type="match status" value="1"/>
</dbReference>
<dbReference type="GO" id="GO:1902201">
    <property type="term" value="P:negative regulation of bacterial-type flagellum-dependent cell motility"/>
    <property type="evidence" value="ECO:0007669"/>
    <property type="project" value="TreeGrafter"/>
</dbReference>
<dbReference type="EC" id="2.7.7.65" evidence="2"/>
<gene>
    <name evidence="11" type="ordered locus">Acav_1843</name>
</gene>
<dbReference type="OrthoDB" id="9813903at2"/>
<dbReference type="GO" id="GO:0043709">
    <property type="term" value="P:cell adhesion involved in single-species biofilm formation"/>
    <property type="evidence" value="ECO:0007669"/>
    <property type="project" value="TreeGrafter"/>
</dbReference>
<dbReference type="InterPro" id="IPR043128">
    <property type="entry name" value="Rev_trsase/Diguanyl_cyclase"/>
</dbReference>
<organism evidence="11 12">
    <name type="scientific">Paracidovorax avenae (strain ATCC 19860 / DSM 7227 / CCUG 15838 / JCM 20985 / LMG 2117 / NCPPB 1011)</name>
    <name type="common">Acidovorax avenae</name>
    <dbReference type="NCBI Taxonomy" id="643561"/>
    <lineage>
        <taxon>Bacteria</taxon>
        <taxon>Pseudomonadati</taxon>
        <taxon>Pseudomonadota</taxon>
        <taxon>Betaproteobacteria</taxon>
        <taxon>Burkholderiales</taxon>
        <taxon>Comamonadaceae</taxon>
        <taxon>Paracidovorax</taxon>
    </lineage>
</organism>
<reference evidence="11" key="1">
    <citation type="submission" date="2011-02" db="EMBL/GenBank/DDBJ databases">
        <title>Complete sequence of Acidovorax avenae subsp. avenae ATCC 19860.</title>
        <authorList>
            <consortium name="US DOE Joint Genome Institute"/>
            <person name="Lucas S."/>
            <person name="Copeland A."/>
            <person name="Lapidus A."/>
            <person name="Cheng J.-F."/>
            <person name="Goodwin L."/>
            <person name="Pitluck S."/>
            <person name="Chertkov O."/>
            <person name="Held B."/>
            <person name="Detter J.C."/>
            <person name="Han C."/>
            <person name="Tapia R."/>
            <person name="Land M."/>
            <person name="Hauser L."/>
            <person name="Kyrpides N."/>
            <person name="Ivanova N."/>
            <person name="Ovchinnikova G."/>
            <person name="Pagani I."/>
            <person name="Gordon S."/>
            <person name="Woyke T."/>
        </authorList>
    </citation>
    <scope>NUCLEOTIDE SEQUENCE</scope>
    <source>
        <strain evidence="11">ATCC 19860</strain>
    </source>
</reference>
<keyword evidence="6 9" id="KW-0472">Membrane</keyword>
<dbReference type="Gene3D" id="3.30.450.20">
    <property type="entry name" value="PAS domain"/>
    <property type="match status" value="2"/>
</dbReference>
<dbReference type="HOGENOM" id="CLU_000445_134_2_4"/>
<dbReference type="AlphaFoldDB" id="F0Q785"/>
<comment type="subcellular location">
    <subcellularLocation>
        <location evidence="1">Cell membrane</location>
        <topology evidence="1">Multi-pass membrane protein</topology>
    </subcellularLocation>
</comment>
<evidence type="ECO:0000256" key="3">
    <source>
        <dbReference type="ARBA" id="ARBA00022475"/>
    </source>
</evidence>
<name>F0Q785_PARA1</name>
<evidence type="ECO:0000313" key="11">
    <source>
        <dbReference type="EMBL" id="ADX45760.1"/>
    </source>
</evidence>
<dbReference type="Proteomes" id="UP000002482">
    <property type="component" value="Chromosome"/>
</dbReference>
<feature type="transmembrane region" description="Helical" evidence="9">
    <location>
        <begin position="300"/>
        <end position="321"/>
    </location>
</feature>
<evidence type="ECO:0000256" key="9">
    <source>
        <dbReference type="SAM" id="Phobius"/>
    </source>
</evidence>
<dbReference type="NCBIfam" id="TIGR00254">
    <property type="entry name" value="GGDEF"/>
    <property type="match status" value="1"/>
</dbReference>
<dbReference type="InterPro" id="IPR029787">
    <property type="entry name" value="Nucleotide_cyclase"/>
</dbReference>
<dbReference type="InterPro" id="IPR000160">
    <property type="entry name" value="GGDEF_dom"/>
</dbReference>
<evidence type="ECO:0000256" key="8">
    <source>
        <dbReference type="SAM" id="MobiDB-lite"/>
    </source>
</evidence>
<dbReference type="RefSeq" id="WP_013594278.1">
    <property type="nucleotide sequence ID" value="NC_015138.1"/>
</dbReference>
<accession>F0Q785</accession>
<evidence type="ECO:0000256" key="1">
    <source>
        <dbReference type="ARBA" id="ARBA00004651"/>
    </source>
</evidence>
<dbReference type="SUPFAM" id="SSF55073">
    <property type="entry name" value="Nucleotide cyclase"/>
    <property type="match status" value="1"/>
</dbReference>
<dbReference type="CDD" id="cd12914">
    <property type="entry name" value="PDC1_DGC_like"/>
    <property type="match status" value="1"/>
</dbReference>
<feature type="transmembrane region" description="Helical" evidence="9">
    <location>
        <begin position="24"/>
        <end position="47"/>
    </location>
</feature>
<dbReference type="GO" id="GO:0052621">
    <property type="term" value="F:diguanylate cyclase activity"/>
    <property type="evidence" value="ECO:0007669"/>
    <property type="project" value="UniProtKB-EC"/>
</dbReference>
<dbReference type="Gene3D" id="3.30.70.270">
    <property type="match status" value="1"/>
</dbReference>
<dbReference type="SMART" id="SM00267">
    <property type="entry name" value="GGDEF"/>
    <property type="match status" value="1"/>
</dbReference>
<evidence type="ECO:0000259" key="10">
    <source>
        <dbReference type="PROSITE" id="PS50887"/>
    </source>
</evidence>